<evidence type="ECO:0000313" key="3">
    <source>
        <dbReference type="Proteomes" id="UP000294292"/>
    </source>
</evidence>
<dbReference type="OrthoDB" id="2943034at2"/>
<name>A0A4P6ZTW3_9BACL</name>
<dbReference type="InterPro" id="IPR035406">
    <property type="entry name" value="DUF5412"/>
</dbReference>
<dbReference type="Pfam" id="PF17428">
    <property type="entry name" value="DUF5412"/>
    <property type="match status" value="1"/>
</dbReference>
<evidence type="ECO:0000313" key="2">
    <source>
        <dbReference type="EMBL" id="QBP39751.1"/>
    </source>
</evidence>
<dbReference type="KEGG" id="panc:E2636_00615"/>
<protein>
    <recommendedName>
        <fullName evidence="4">DUF5412 domain-containing protein</fullName>
    </recommendedName>
</protein>
<dbReference type="AlphaFoldDB" id="A0A4P6ZTW3"/>
<accession>A0A4P6ZTW3</accession>
<dbReference type="EMBL" id="CP038015">
    <property type="protein sequence ID" value="QBP39751.1"/>
    <property type="molecule type" value="Genomic_DNA"/>
</dbReference>
<keyword evidence="3" id="KW-1185">Reference proteome</keyword>
<proteinExistence type="predicted"/>
<sequence length="133" mass="15240">MIIKKIALGVTVSILILAVTLFFILNSFIHVELDELNGTGEYQDTFLSPNKEYKADLFLINKGGATNGYQERVSITSLNDSKKEFNDTTIYWLYPSVNVTSIEWESNTDIVINGEKININDEDTYYNWKKEDN</sequence>
<dbReference type="Proteomes" id="UP000294292">
    <property type="component" value="Chromosome"/>
</dbReference>
<keyword evidence="1" id="KW-0812">Transmembrane</keyword>
<organism evidence="2 3">
    <name type="scientific">Paenisporosarcina antarctica</name>
    <dbReference type="NCBI Taxonomy" id="417367"/>
    <lineage>
        <taxon>Bacteria</taxon>
        <taxon>Bacillati</taxon>
        <taxon>Bacillota</taxon>
        <taxon>Bacilli</taxon>
        <taxon>Bacillales</taxon>
        <taxon>Caryophanaceae</taxon>
        <taxon>Paenisporosarcina</taxon>
    </lineage>
</organism>
<evidence type="ECO:0008006" key="4">
    <source>
        <dbReference type="Google" id="ProtNLM"/>
    </source>
</evidence>
<keyword evidence="1" id="KW-1133">Transmembrane helix</keyword>
<reference evidence="2 3" key="1">
    <citation type="submission" date="2019-03" db="EMBL/GenBank/DDBJ databases">
        <title>Complete genome sequence of Paenisporosarcina antarctica CGMCC 1.6503T.</title>
        <authorList>
            <person name="Rong J.-C."/>
            <person name="Chi N.-Y."/>
            <person name="Zhang Q.-F."/>
        </authorList>
    </citation>
    <scope>NUCLEOTIDE SEQUENCE [LARGE SCALE GENOMIC DNA]</scope>
    <source>
        <strain evidence="2 3">CGMCC 1.6503</strain>
    </source>
</reference>
<dbReference type="RefSeq" id="WP_134208095.1">
    <property type="nucleotide sequence ID" value="NZ_CP038015.1"/>
</dbReference>
<gene>
    <name evidence="2" type="ORF">E2636_00615</name>
</gene>
<keyword evidence="1" id="KW-0472">Membrane</keyword>
<feature type="transmembrane region" description="Helical" evidence="1">
    <location>
        <begin position="7"/>
        <end position="29"/>
    </location>
</feature>
<evidence type="ECO:0000256" key="1">
    <source>
        <dbReference type="SAM" id="Phobius"/>
    </source>
</evidence>